<dbReference type="STRING" id="1629334.Cva_00020"/>
<dbReference type="OrthoDB" id="8479681at2"/>
<keyword evidence="2" id="KW-1185">Reference proteome</keyword>
<accession>A0A0K8MBV9</accession>
<dbReference type="Proteomes" id="UP000036771">
    <property type="component" value="Unassembled WGS sequence"/>
</dbReference>
<comment type="caution">
    <text evidence="1">The sequence shown here is derived from an EMBL/GenBank/DDBJ whole genome shotgun (WGS) entry which is preliminary data.</text>
</comment>
<dbReference type="EMBL" id="BBVC01000002">
    <property type="protein sequence ID" value="GAO97389.1"/>
    <property type="molecule type" value="Genomic_DNA"/>
</dbReference>
<evidence type="ECO:0008006" key="3">
    <source>
        <dbReference type="Google" id="ProtNLM"/>
    </source>
</evidence>
<sequence length="170" mass="19163">MSKYLRLALFLIPLCVVSCETVKVDNNDEILTRREQKYKNLDTLFSDDAFTFGNAAKSDKTGEIGIGVNSFLWRASLDTISFMPLKSADPFGGVILTDWYTSSETPGERIKVDILILGRQLRADGLKVSIFQQKLDHGQWIDQPADPATIRELEDIILTQARQLRIKNGK</sequence>
<proteinExistence type="predicted"/>
<organism evidence="1 2">
    <name type="scientific">Caedimonas varicaedens</name>
    <dbReference type="NCBI Taxonomy" id="1629334"/>
    <lineage>
        <taxon>Bacteria</taxon>
        <taxon>Pseudomonadati</taxon>
        <taxon>Pseudomonadota</taxon>
        <taxon>Alphaproteobacteria</taxon>
        <taxon>Holosporales</taxon>
        <taxon>Caedimonadaceae</taxon>
        <taxon>Caedimonas</taxon>
    </lineage>
</organism>
<evidence type="ECO:0000313" key="2">
    <source>
        <dbReference type="Proteomes" id="UP000036771"/>
    </source>
</evidence>
<name>A0A0K8MBV9_9PROT</name>
<dbReference type="AlphaFoldDB" id="A0A0K8MBV9"/>
<protein>
    <recommendedName>
        <fullName evidence="3">DUF3576 domain-containing protein</fullName>
    </recommendedName>
</protein>
<dbReference type="InterPro" id="IPR021959">
    <property type="entry name" value="DUF3576"/>
</dbReference>
<reference evidence="1 2" key="1">
    <citation type="submission" date="2015-03" db="EMBL/GenBank/DDBJ databases">
        <title>Caedibacter varicaedens, whole genome shotgun sequence.</title>
        <authorList>
            <person name="Suzuki H."/>
            <person name="Dapper A.L."/>
            <person name="Gibson A.K."/>
            <person name="Jackson C."/>
            <person name="Lee H."/>
            <person name="Pejaver V.R."/>
            <person name="Doak T."/>
            <person name="Lynch M."/>
        </authorList>
    </citation>
    <scope>NUCLEOTIDE SEQUENCE [LARGE SCALE GENOMIC DNA]</scope>
</reference>
<evidence type="ECO:0000313" key="1">
    <source>
        <dbReference type="EMBL" id="GAO97389.1"/>
    </source>
</evidence>
<dbReference type="Pfam" id="PF12100">
    <property type="entry name" value="DUF3576"/>
    <property type="match status" value="1"/>
</dbReference>
<gene>
    <name evidence="1" type="ORF">Cva_00020</name>
</gene>